<comment type="caution">
    <text evidence="3">The sequence shown here is derived from an EMBL/GenBank/DDBJ whole genome shotgun (WGS) entry which is preliminary data.</text>
</comment>
<sequence>MNKNFRNRLLSIAAAGLLAAAAGSASAAPVVLIDWSPAATGGTTSGNSWTNVYSSQHFYEQVRFSANTWVSGMDIFNGVSWGGLGSGVMVSIRAGGTAVPGAELLAYSTTVSVDDSSGTATSAQQRLHADFTPFLMQGGQDYWIGMSGVGVTLTQTGLSGVAGGDGRMAQFNGANYSFSAGIGDMAFRLYGEAAAATVPEPASLALVSLGLVGAVAARRRRAA</sequence>
<feature type="signal peptide" evidence="1">
    <location>
        <begin position="1"/>
        <end position="27"/>
    </location>
</feature>
<protein>
    <submittedName>
        <fullName evidence="3">PEP-CTERM sorting domain-containing protein</fullName>
    </submittedName>
</protein>
<evidence type="ECO:0000259" key="2">
    <source>
        <dbReference type="Pfam" id="PF07589"/>
    </source>
</evidence>
<gene>
    <name evidence="3" type="ORF">ACG0Z3_19510</name>
</gene>
<proteinExistence type="predicted"/>
<evidence type="ECO:0000313" key="4">
    <source>
        <dbReference type="Proteomes" id="UP001606301"/>
    </source>
</evidence>
<keyword evidence="4" id="KW-1185">Reference proteome</keyword>
<keyword evidence="1" id="KW-0732">Signal</keyword>
<organism evidence="3 4">
    <name type="scientific">Pelomonas margarita</name>
    <dbReference type="NCBI Taxonomy" id="3299031"/>
    <lineage>
        <taxon>Bacteria</taxon>
        <taxon>Pseudomonadati</taxon>
        <taxon>Pseudomonadota</taxon>
        <taxon>Betaproteobacteria</taxon>
        <taxon>Burkholderiales</taxon>
        <taxon>Sphaerotilaceae</taxon>
        <taxon>Roseateles</taxon>
    </lineage>
</organism>
<dbReference type="InterPro" id="IPR013424">
    <property type="entry name" value="Ice-binding_C"/>
</dbReference>
<dbReference type="Proteomes" id="UP001606301">
    <property type="component" value="Unassembled WGS sequence"/>
</dbReference>
<name>A0ABW7FNG2_9BURK</name>
<reference evidence="3 4" key="1">
    <citation type="submission" date="2024-08" db="EMBL/GenBank/DDBJ databases">
        <authorList>
            <person name="Lu H."/>
        </authorList>
    </citation>
    <scope>NUCLEOTIDE SEQUENCE [LARGE SCALE GENOMIC DNA]</scope>
    <source>
        <strain evidence="3 4">LKC17W</strain>
    </source>
</reference>
<dbReference type="EMBL" id="JBIGHW010000013">
    <property type="protein sequence ID" value="MFG6442883.1"/>
    <property type="molecule type" value="Genomic_DNA"/>
</dbReference>
<dbReference type="NCBIfam" id="TIGR02595">
    <property type="entry name" value="PEP_CTERM"/>
    <property type="match status" value="1"/>
</dbReference>
<evidence type="ECO:0000313" key="3">
    <source>
        <dbReference type="EMBL" id="MFG6442883.1"/>
    </source>
</evidence>
<feature type="chain" id="PRO_5045420179" evidence="1">
    <location>
        <begin position="28"/>
        <end position="223"/>
    </location>
</feature>
<dbReference type="RefSeq" id="WP_394400613.1">
    <property type="nucleotide sequence ID" value="NZ_JBIGHW010000013.1"/>
</dbReference>
<evidence type="ECO:0000256" key="1">
    <source>
        <dbReference type="SAM" id="SignalP"/>
    </source>
</evidence>
<accession>A0ABW7FNG2</accession>
<dbReference type="Pfam" id="PF07589">
    <property type="entry name" value="PEP-CTERM"/>
    <property type="match status" value="1"/>
</dbReference>
<feature type="domain" description="Ice-binding protein C-terminal" evidence="2">
    <location>
        <begin position="197"/>
        <end position="220"/>
    </location>
</feature>